<evidence type="ECO:0000256" key="1">
    <source>
        <dbReference type="ARBA" id="ARBA00022801"/>
    </source>
</evidence>
<dbReference type="SUPFAM" id="SSF53187">
    <property type="entry name" value="Zn-dependent exopeptidases"/>
    <property type="match status" value="1"/>
</dbReference>
<dbReference type="AlphaFoldDB" id="A0A9D1MGF9"/>
<dbReference type="EMBL" id="DVNF01000038">
    <property type="protein sequence ID" value="HIU59980.1"/>
    <property type="molecule type" value="Genomic_DNA"/>
</dbReference>
<dbReference type="Proteomes" id="UP000824094">
    <property type="component" value="Unassembled WGS sequence"/>
</dbReference>
<gene>
    <name evidence="4" type="ORF">IAB05_01160</name>
</gene>
<feature type="signal peptide" evidence="2">
    <location>
        <begin position="1"/>
        <end position="23"/>
    </location>
</feature>
<evidence type="ECO:0000313" key="5">
    <source>
        <dbReference type="Proteomes" id="UP000824094"/>
    </source>
</evidence>
<dbReference type="Gene3D" id="3.40.630.40">
    <property type="entry name" value="Zn-dependent exopeptidases"/>
    <property type="match status" value="1"/>
</dbReference>
<dbReference type="GO" id="GO:0009253">
    <property type="term" value="P:peptidoglycan catabolic process"/>
    <property type="evidence" value="ECO:0007669"/>
    <property type="project" value="InterPro"/>
</dbReference>
<dbReference type="CDD" id="cd02696">
    <property type="entry name" value="MurNAc-LAA"/>
    <property type="match status" value="1"/>
</dbReference>
<name>A0A9D1MGF9_9FIRM</name>
<reference evidence="4" key="1">
    <citation type="submission" date="2020-10" db="EMBL/GenBank/DDBJ databases">
        <authorList>
            <person name="Gilroy R."/>
        </authorList>
    </citation>
    <scope>NUCLEOTIDE SEQUENCE</scope>
    <source>
        <strain evidence="4">18911</strain>
    </source>
</reference>
<dbReference type="SMART" id="SM00646">
    <property type="entry name" value="Ami_3"/>
    <property type="match status" value="1"/>
</dbReference>
<dbReference type="GO" id="GO:0030288">
    <property type="term" value="C:outer membrane-bounded periplasmic space"/>
    <property type="evidence" value="ECO:0007669"/>
    <property type="project" value="TreeGrafter"/>
</dbReference>
<evidence type="ECO:0000259" key="3">
    <source>
        <dbReference type="SMART" id="SM00646"/>
    </source>
</evidence>
<feature type="chain" id="PRO_5039412190" evidence="2">
    <location>
        <begin position="24"/>
        <end position="227"/>
    </location>
</feature>
<dbReference type="InterPro" id="IPR050695">
    <property type="entry name" value="N-acetylmuramoyl_amidase_3"/>
</dbReference>
<keyword evidence="1" id="KW-0378">Hydrolase</keyword>
<dbReference type="Pfam" id="PF01520">
    <property type="entry name" value="Amidase_3"/>
    <property type="match status" value="1"/>
</dbReference>
<accession>A0A9D1MGF9</accession>
<dbReference type="PANTHER" id="PTHR30404:SF0">
    <property type="entry name" value="N-ACETYLMURAMOYL-L-ALANINE AMIDASE AMIC"/>
    <property type="match status" value="1"/>
</dbReference>
<reference evidence="4" key="2">
    <citation type="journal article" date="2021" name="PeerJ">
        <title>Extensive microbial diversity within the chicken gut microbiome revealed by metagenomics and culture.</title>
        <authorList>
            <person name="Gilroy R."/>
            <person name="Ravi A."/>
            <person name="Getino M."/>
            <person name="Pursley I."/>
            <person name="Horton D.L."/>
            <person name="Alikhan N.F."/>
            <person name="Baker D."/>
            <person name="Gharbi K."/>
            <person name="Hall N."/>
            <person name="Watson M."/>
            <person name="Adriaenssens E.M."/>
            <person name="Foster-Nyarko E."/>
            <person name="Jarju S."/>
            <person name="Secka A."/>
            <person name="Antonio M."/>
            <person name="Oren A."/>
            <person name="Chaudhuri R.R."/>
            <person name="La Ragione R."/>
            <person name="Hildebrand F."/>
            <person name="Pallen M.J."/>
        </authorList>
    </citation>
    <scope>NUCLEOTIDE SEQUENCE</scope>
    <source>
        <strain evidence="4">18911</strain>
    </source>
</reference>
<feature type="domain" description="MurNAc-LAA" evidence="3">
    <location>
        <begin position="108"/>
        <end position="221"/>
    </location>
</feature>
<proteinExistence type="predicted"/>
<sequence length="227" mass="24276">MLRNKIVMLIVALITASAVSALAFYGALAVPGGSAAPTIVIDPGHGGADGGVSGKNSGVTEAEINLEISLLLEKNLTDRGYNVVKTRTADGTVAKAGSEKLLDMEKRKETILKAAPDLVVSVHCNKFPSPSRRGAQVFYNKFSNEGQRLATTIQNKLNLLNLDKVGRAFSSLSGDYYILNCSEYPSAIVECGFLSNAEDEALLLNADYRLQLVESIADGITEFLYKS</sequence>
<evidence type="ECO:0000256" key="2">
    <source>
        <dbReference type="SAM" id="SignalP"/>
    </source>
</evidence>
<protein>
    <submittedName>
        <fullName evidence="4">N-acetylmuramoyl-L-alanine amidase</fullName>
    </submittedName>
</protein>
<keyword evidence="2" id="KW-0732">Signal</keyword>
<organism evidence="4 5">
    <name type="scientific">Candidatus Stercoripulliclostridium merdigallinarum</name>
    <dbReference type="NCBI Taxonomy" id="2840951"/>
    <lineage>
        <taxon>Bacteria</taxon>
        <taxon>Bacillati</taxon>
        <taxon>Bacillota</taxon>
        <taxon>Clostridia</taxon>
        <taxon>Eubacteriales</taxon>
        <taxon>Candidatus Stercoripulliclostridium</taxon>
    </lineage>
</organism>
<dbReference type="PANTHER" id="PTHR30404">
    <property type="entry name" value="N-ACETYLMURAMOYL-L-ALANINE AMIDASE"/>
    <property type="match status" value="1"/>
</dbReference>
<dbReference type="InterPro" id="IPR002508">
    <property type="entry name" value="MurNAc-LAA_cat"/>
</dbReference>
<dbReference type="GO" id="GO:0008745">
    <property type="term" value="F:N-acetylmuramoyl-L-alanine amidase activity"/>
    <property type="evidence" value="ECO:0007669"/>
    <property type="project" value="InterPro"/>
</dbReference>
<evidence type="ECO:0000313" key="4">
    <source>
        <dbReference type="EMBL" id="HIU59980.1"/>
    </source>
</evidence>
<comment type="caution">
    <text evidence="4">The sequence shown here is derived from an EMBL/GenBank/DDBJ whole genome shotgun (WGS) entry which is preliminary data.</text>
</comment>